<accession>A0A371F5Q4</accession>
<sequence length="91" mass="10116">MALHHDDPMVVSMLGLPKSDLEECSGILIGFAGEQIEIRGMFDLKTTFMVKKPSGMENLAQNILTRCPTLQIGGWYVRIQSLELHGCLLKV</sequence>
<dbReference type="Proteomes" id="UP000257109">
    <property type="component" value="Unassembled WGS sequence"/>
</dbReference>
<evidence type="ECO:0000313" key="2">
    <source>
        <dbReference type="Proteomes" id="UP000257109"/>
    </source>
</evidence>
<feature type="non-terminal residue" evidence="1">
    <location>
        <position position="1"/>
    </location>
</feature>
<organism evidence="1 2">
    <name type="scientific">Mucuna pruriens</name>
    <name type="common">Velvet bean</name>
    <name type="synonym">Dolichos pruriens</name>
    <dbReference type="NCBI Taxonomy" id="157652"/>
    <lineage>
        <taxon>Eukaryota</taxon>
        <taxon>Viridiplantae</taxon>
        <taxon>Streptophyta</taxon>
        <taxon>Embryophyta</taxon>
        <taxon>Tracheophyta</taxon>
        <taxon>Spermatophyta</taxon>
        <taxon>Magnoliopsida</taxon>
        <taxon>eudicotyledons</taxon>
        <taxon>Gunneridae</taxon>
        <taxon>Pentapetalae</taxon>
        <taxon>rosids</taxon>
        <taxon>fabids</taxon>
        <taxon>Fabales</taxon>
        <taxon>Fabaceae</taxon>
        <taxon>Papilionoideae</taxon>
        <taxon>50 kb inversion clade</taxon>
        <taxon>NPAAA clade</taxon>
        <taxon>indigoferoid/millettioid clade</taxon>
        <taxon>Phaseoleae</taxon>
        <taxon>Mucuna</taxon>
    </lineage>
</organism>
<dbReference type="EMBL" id="QJKJ01010455">
    <property type="protein sequence ID" value="RDX73628.1"/>
    <property type="molecule type" value="Genomic_DNA"/>
</dbReference>
<reference evidence="1" key="1">
    <citation type="submission" date="2018-05" db="EMBL/GenBank/DDBJ databases">
        <title>Draft genome of Mucuna pruriens seed.</title>
        <authorList>
            <person name="Nnadi N.E."/>
            <person name="Vos R."/>
            <person name="Hasami M.H."/>
            <person name="Devisetty U.K."/>
            <person name="Aguiy J.C."/>
        </authorList>
    </citation>
    <scope>NUCLEOTIDE SEQUENCE [LARGE SCALE GENOMIC DNA]</scope>
    <source>
        <strain evidence="1">JCA_2017</strain>
    </source>
</reference>
<name>A0A371F5Q4_MUCPR</name>
<gene>
    <name evidence="1" type="ORF">CR513_46740</name>
</gene>
<protein>
    <submittedName>
        <fullName evidence="1">Uncharacterized protein</fullName>
    </submittedName>
</protein>
<proteinExistence type="predicted"/>
<dbReference type="OrthoDB" id="1937476at2759"/>
<comment type="caution">
    <text evidence="1">The sequence shown here is derived from an EMBL/GenBank/DDBJ whole genome shotgun (WGS) entry which is preliminary data.</text>
</comment>
<evidence type="ECO:0000313" key="1">
    <source>
        <dbReference type="EMBL" id="RDX73628.1"/>
    </source>
</evidence>
<dbReference type="AlphaFoldDB" id="A0A371F5Q4"/>
<keyword evidence="2" id="KW-1185">Reference proteome</keyword>